<evidence type="ECO:0000313" key="2">
    <source>
        <dbReference type="Proteomes" id="UP000599383"/>
    </source>
</evidence>
<comment type="caution">
    <text evidence="1">The sequence shown here is derived from an EMBL/GenBank/DDBJ whole genome shotgun (WGS) entry which is preliminary data.</text>
</comment>
<evidence type="ECO:0000313" key="1">
    <source>
        <dbReference type="EMBL" id="NOD31190.1"/>
    </source>
</evidence>
<accession>A0ABX1WD24</accession>
<reference evidence="1 2" key="1">
    <citation type="submission" date="2019-12" db="EMBL/GenBank/DDBJ databases">
        <title>Ruegeria JWLKs population differentiation of coral mucus and skeleton niches.</title>
        <authorList>
            <person name="Luo D."/>
        </authorList>
    </citation>
    <scope>NUCLEOTIDE SEQUENCE [LARGE SCALE GENOMIC DNA]</scope>
    <source>
        <strain evidence="1 2">HKCCD6238</strain>
    </source>
</reference>
<dbReference type="EMBL" id="WVQY01000004">
    <property type="protein sequence ID" value="NOD31190.1"/>
    <property type="molecule type" value="Genomic_DNA"/>
</dbReference>
<keyword evidence="2" id="KW-1185">Reference proteome</keyword>
<dbReference type="Proteomes" id="UP000599383">
    <property type="component" value="Unassembled WGS sequence"/>
</dbReference>
<protein>
    <submittedName>
        <fullName evidence="1">Uncharacterized protein</fullName>
    </submittedName>
</protein>
<sequence length="97" mass="10881">MKLFKFGNLPEHARSEPVTAARPGVLMKINLRPSRLLLLQDELLTNSIVVFSITIQCSVSKFCGNLRFPGVHLPKAKEELQSVCIKRSLATLYEKIS</sequence>
<name>A0ABX1WD24_9RHOB</name>
<gene>
    <name evidence="1" type="ORF">GS617_12975</name>
</gene>
<dbReference type="RefSeq" id="WP_171363785.1">
    <property type="nucleotide sequence ID" value="NZ_WVQY01000004.1"/>
</dbReference>
<organism evidence="1 2">
    <name type="scientific">Ruegeria atlantica</name>
    <dbReference type="NCBI Taxonomy" id="81569"/>
    <lineage>
        <taxon>Bacteria</taxon>
        <taxon>Pseudomonadati</taxon>
        <taxon>Pseudomonadota</taxon>
        <taxon>Alphaproteobacteria</taxon>
        <taxon>Rhodobacterales</taxon>
        <taxon>Roseobacteraceae</taxon>
        <taxon>Ruegeria</taxon>
    </lineage>
</organism>
<proteinExistence type="predicted"/>